<keyword evidence="5" id="KW-1015">Disulfide bond</keyword>
<feature type="chain" id="PRO_5003339676" description="LCCL domain-containing protein" evidence="6">
    <location>
        <begin position="20"/>
        <end position="219"/>
    </location>
</feature>
<keyword evidence="3 6" id="KW-0732">Signal</keyword>
<proteinExistence type="predicted"/>
<reference evidence="8" key="4">
    <citation type="submission" date="2025-09" db="UniProtKB">
        <authorList>
            <consortium name="Ensembl"/>
        </authorList>
    </citation>
    <scope>IDENTIFICATION</scope>
</reference>
<dbReference type="InterPro" id="IPR036609">
    <property type="entry name" value="LCCL_sf"/>
</dbReference>
<reference evidence="8" key="3">
    <citation type="submission" date="2025-08" db="UniProtKB">
        <authorList>
            <consortium name="Ensembl"/>
        </authorList>
    </citation>
    <scope>IDENTIFICATION</scope>
</reference>
<dbReference type="HOGENOM" id="CLU_1261090_0_0_1"/>
<keyword evidence="4" id="KW-0677">Repeat</keyword>
<evidence type="ECO:0000256" key="3">
    <source>
        <dbReference type="ARBA" id="ARBA00022729"/>
    </source>
</evidence>
<keyword evidence="2" id="KW-0964">Secreted</keyword>
<dbReference type="PANTHER" id="PTHR31331">
    <property type="entry name" value="LCCL DOMAIN PROTEIN (AFU_ORTHOLOGUE AFUA_5G08630)"/>
    <property type="match status" value="1"/>
</dbReference>
<dbReference type="Pfam" id="PF03815">
    <property type="entry name" value="LCCL"/>
    <property type="match status" value="2"/>
</dbReference>
<dbReference type="PROSITE" id="PS50820">
    <property type="entry name" value="LCCL"/>
    <property type="match status" value="2"/>
</dbReference>
<reference evidence="9" key="1">
    <citation type="journal article" date="2002" name="Science">
        <title>The draft genome of Ciona intestinalis: insights into chordate and vertebrate origins.</title>
        <authorList>
            <person name="Dehal P."/>
            <person name="Satou Y."/>
            <person name="Campbell R.K."/>
            <person name="Chapman J."/>
            <person name="Degnan B."/>
            <person name="De Tomaso A."/>
            <person name="Davidson B."/>
            <person name="Di Gregorio A."/>
            <person name="Gelpke M."/>
            <person name="Goodstein D.M."/>
            <person name="Harafuji N."/>
            <person name="Hastings K.E."/>
            <person name="Ho I."/>
            <person name="Hotta K."/>
            <person name="Huang W."/>
            <person name="Kawashima T."/>
            <person name="Lemaire P."/>
            <person name="Martinez D."/>
            <person name="Meinertzhagen I.A."/>
            <person name="Necula S."/>
            <person name="Nonaka M."/>
            <person name="Putnam N."/>
            <person name="Rash S."/>
            <person name="Saiga H."/>
            <person name="Satake M."/>
            <person name="Terry A."/>
            <person name="Yamada L."/>
            <person name="Wang H.G."/>
            <person name="Awazu S."/>
            <person name="Azumi K."/>
            <person name="Boore J."/>
            <person name="Branno M."/>
            <person name="Chin-Bow S."/>
            <person name="DeSantis R."/>
            <person name="Doyle S."/>
            <person name="Francino P."/>
            <person name="Keys D.N."/>
            <person name="Haga S."/>
            <person name="Hayashi H."/>
            <person name="Hino K."/>
            <person name="Imai K.S."/>
            <person name="Inaba K."/>
            <person name="Kano S."/>
            <person name="Kobayashi K."/>
            <person name="Kobayashi M."/>
            <person name="Lee B.I."/>
            <person name="Makabe K.W."/>
            <person name="Manohar C."/>
            <person name="Matassi G."/>
            <person name="Medina M."/>
            <person name="Mochizuki Y."/>
            <person name="Mount S."/>
            <person name="Morishita T."/>
            <person name="Miura S."/>
            <person name="Nakayama A."/>
            <person name="Nishizaka S."/>
            <person name="Nomoto H."/>
            <person name="Ohta F."/>
            <person name="Oishi K."/>
            <person name="Rigoutsos I."/>
            <person name="Sano M."/>
            <person name="Sasaki A."/>
            <person name="Sasakura Y."/>
            <person name="Shoguchi E."/>
            <person name="Shin-i T."/>
            <person name="Spagnuolo A."/>
            <person name="Stainier D."/>
            <person name="Suzuki M.M."/>
            <person name="Tassy O."/>
            <person name="Takatori N."/>
            <person name="Tokuoka M."/>
            <person name="Yagi K."/>
            <person name="Yoshizaki F."/>
            <person name="Wada S."/>
            <person name="Zhang C."/>
            <person name="Hyatt P.D."/>
            <person name="Larimer F."/>
            <person name="Detter C."/>
            <person name="Doggett N."/>
            <person name="Glavina T."/>
            <person name="Hawkins T."/>
            <person name="Richardson P."/>
            <person name="Lucas S."/>
            <person name="Kohara Y."/>
            <person name="Levine M."/>
            <person name="Satoh N."/>
            <person name="Rokhsar D.S."/>
        </authorList>
    </citation>
    <scope>NUCLEOTIDE SEQUENCE [LARGE SCALE GENOMIC DNA]</scope>
</reference>
<evidence type="ECO:0000256" key="2">
    <source>
        <dbReference type="ARBA" id="ARBA00022525"/>
    </source>
</evidence>
<dbReference type="SMART" id="SM00603">
    <property type="entry name" value="LCCL"/>
    <property type="match status" value="2"/>
</dbReference>
<accession>F6Q982</accession>
<dbReference type="Ensembl" id="ENSCINT00000018489.3">
    <property type="protein sequence ID" value="ENSCINP00000018489.3"/>
    <property type="gene ID" value="ENSCING00000009105.3"/>
</dbReference>
<evidence type="ECO:0000259" key="7">
    <source>
        <dbReference type="PROSITE" id="PS50820"/>
    </source>
</evidence>
<evidence type="ECO:0000256" key="5">
    <source>
        <dbReference type="ARBA" id="ARBA00023157"/>
    </source>
</evidence>
<feature type="domain" description="LCCL" evidence="7">
    <location>
        <begin position="22"/>
        <end position="115"/>
    </location>
</feature>
<keyword evidence="9" id="KW-1185">Reference proteome</keyword>
<dbReference type="AlphaFoldDB" id="F6Q982"/>
<dbReference type="Proteomes" id="UP000008144">
    <property type="component" value="Chromosome 13"/>
</dbReference>
<evidence type="ECO:0000256" key="4">
    <source>
        <dbReference type="ARBA" id="ARBA00022737"/>
    </source>
</evidence>
<reference evidence="8" key="2">
    <citation type="journal article" date="2008" name="Genome Biol.">
        <title>Improved genome assembly and evidence-based global gene model set for the chordate Ciona intestinalis: new insight into intron and operon populations.</title>
        <authorList>
            <person name="Satou Y."/>
            <person name="Mineta K."/>
            <person name="Ogasawara M."/>
            <person name="Sasakura Y."/>
            <person name="Shoguchi E."/>
            <person name="Ueno K."/>
            <person name="Yamada L."/>
            <person name="Matsumoto J."/>
            <person name="Wasserscheid J."/>
            <person name="Dewar K."/>
            <person name="Wiley G.B."/>
            <person name="Macmil S.L."/>
            <person name="Roe B.A."/>
            <person name="Zeller R.W."/>
            <person name="Hastings K.E."/>
            <person name="Lemaire P."/>
            <person name="Lindquist E."/>
            <person name="Endo T."/>
            <person name="Hotta K."/>
            <person name="Inaba K."/>
        </authorList>
    </citation>
    <scope>NUCLEOTIDE SEQUENCE [LARGE SCALE GENOMIC DNA]</scope>
    <source>
        <strain evidence="8">wild type</strain>
    </source>
</reference>
<dbReference type="InParanoid" id="F6Q982"/>
<organism evidence="8 9">
    <name type="scientific">Ciona intestinalis</name>
    <name type="common">Transparent sea squirt</name>
    <name type="synonym">Ascidia intestinalis</name>
    <dbReference type="NCBI Taxonomy" id="7719"/>
    <lineage>
        <taxon>Eukaryota</taxon>
        <taxon>Metazoa</taxon>
        <taxon>Chordata</taxon>
        <taxon>Tunicata</taxon>
        <taxon>Ascidiacea</taxon>
        <taxon>Phlebobranchia</taxon>
        <taxon>Cionidae</taxon>
        <taxon>Ciona</taxon>
    </lineage>
</organism>
<evidence type="ECO:0000256" key="1">
    <source>
        <dbReference type="ARBA" id="ARBA00004613"/>
    </source>
</evidence>
<name>F6Q982_CIOIN</name>
<dbReference type="GO" id="GO:0005576">
    <property type="term" value="C:extracellular region"/>
    <property type="evidence" value="ECO:0007669"/>
    <property type="project" value="UniProtKB-SubCell"/>
</dbReference>
<dbReference type="FunFam" id="2.170.130.20:FF:000001">
    <property type="entry name" value="Cysteine-rich secretory protein LCCL domain-containing 1"/>
    <property type="match status" value="1"/>
</dbReference>
<feature type="domain" description="LCCL" evidence="7">
    <location>
        <begin position="125"/>
        <end position="183"/>
    </location>
</feature>
<evidence type="ECO:0000313" key="9">
    <source>
        <dbReference type="Proteomes" id="UP000008144"/>
    </source>
</evidence>
<evidence type="ECO:0000256" key="6">
    <source>
        <dbReference type="SAM" id="SignalP"/>
    </source>
</evidence>
<dbReference type="GeneTree" id="ENSGT01150000290474"/>
<dbReference type="InterPro" id="IPR004043">
    <property type="entry name" value="LCCL"/>
</dbReference>
<protein>
    <recommendedName>
        <fullName evidence="7">LCCL domain-containing protein</fullName>
    </recommendedName>
</protein>
<sequence length="219" mass="24987">MRATITFGFLMIIFGTSWADSTYYNITCKTLGVDIKTFKQNVICPANCVRRFNRVFGTNHYTGYSEVCAAAVHDGRITNAGGKVTVYTRVGQHRFKGSIRHGVHSVRDDHYYWVFFQFQEVSACKLLDMQESAKVYTVDCPKHCTDKVMIFGSGIYHTRSGICNAALFDGVIKKGRGGRVTVYKVRNVNINKWDERWKTQNGVNSFRRDFTEHGFLFNG</sequence>
<dbReference type="Gene3D" id="2.170.130.20">
    <property type="entry name" value="LCCL-like domain"/>
    <property type="match status" value="2"/>
</dbReference>
<comment type="subcellular location">
    <subcellularLocation>
        <location evidence="1">Secreted</location>
    </subcellularLocation>
</comment>
<dbReference type="STRING" id="7719.ENSCINP00000018489"/>
<dbReference type="PANTHER" id="PTHR31331:SF1">
    <property type="entry name" value="CYSTEINE RICH SECRETORY PROTEIN LCCL DOMAIN CONTAINING 2"/>
    <property type="match status" value="1"/>
</dbReference>
<evidence type="ECO:0000313" key="8">
    <source>
        <dbReference type="Ensembl" id="ENSCINP00000018489.3"/>
    </source>
</evidence>
<feature type="signal peptide" evidence="6">
    <location>
        <begin position="1"/>
        <end position="19"/>
    </location>
</feature>
<dbReference type="InterPro" id="IPR051957">
    <property type="entry name" value="CRISP-LCCL_domain"/>
</dbReference>
<dbReference type="SUPFAM" id="SSF69848">
    <property type="entry name" value="LCCL domain"/>
    <property type="match status" value="2"/>
</dbReference>
<dbReference type="EMBL" id="EAAA01001134">
    <property type="status" value="NOT_ANNOTATED_CDS"/>
    <property type="molecule type" value="Genomic_DNA"/>
</dbReference>